<comment type="caution">
    <text evidence="1">The sequence shown here is derived from an EMBL/GenBank/DDBJ whole genome shotgun (WGS) entry which is preliminary data.</text>
</comment>
<accession>A0A5J4VQY5</accession>
<evidence type="ECO:0000313" key="1">
    <source>
        <dbReference type="EMBL" id="KAA6384954.1"/>
    </source>
</evidence>
<dbReference type="EMBL" id="SNRW01005496">
    <property type="protein sequence ID" value="KAA6384954.1"/>
    <property type="molecule type" value="Genomic_DNA"/>
</dbReference>
<sequence length="126" mass="13427">MSNVITTLGTATGNGNVITDISIDGNTLTPAKNATFVTTEFDQSIIGMKTFTSTIISNGIQYSGYDNTSVFLAGGGVKAISDIQSASYSKSETYAKDELNLLSLNIFLQLCWCCTSSSVTIYNNNH</sequence>
<protein>
    <submittedName>
        <fullName evidence="1">Uncharacterized protein</fullName>
    </submittedName>
</protein>
<proteinExistence type="predicted"/>
<evidence type="ECO:0000313" key="2">
    <source>
        <dbReference type="Proteomes" id="UP000324800"/>
    </source>
</evidence>
<reference evidence="1 2" key="1">
    <citation type="submission" date="2019-03" db="EMBL/GenBank/DDBJ databases">
        <title>Single cell metagenomics reveals metabolic interactions within the superorganism composed of flagellate Streblomastix strix and complex community of Bacteroidetes bacteria on its surface.</title>
        <authorList>
            <person name="Treitli S.C."/>
            <person name="Kolisko M."/>
            <person name="Husnik F."/>
            <person name="Keeling P."/>
            <person name="Hampl V."/>
        </authorList>
    </citation>
    <scope>NUCLEOTIDE SEQUENCE [LARGE SCALE GENOMIC DNA]</scope>
    <source>
        <strain evidence="1">ST1C</strain>
    </source>
</reference>
<name>A0A5J4VQY5_9EUKA</name>
<gene>
    <name evidence="1" type="ORF">EZS28_019518</name>
</gene>
<organism evidence="1 2">
    <name type="scientific">Streblomastix strix</name>
    <dbReference type="NCBI Taxonomy" id="222440"/>
    <lineage>
        <taxon>Eukaryota</taxon>
        <taxon>Metamonada</taxon>
        <taxon>Preaxostyla</taxon>
        <taxon>Oxymonadida</taxon>
        <taxon>Streblomastigidae</taxon>
        <taxon>Streblomastix</taxon>
    </lineage>
</organism>
<dbReference type="Proteomes" id="UP000324800">
    <property type="component" value="Unassembled WGS sequence"/>
</dbReference>
<dbReference type="AlphaFoldDB" id="A0A5J4VQY5"/>